<organism evidence="4 5">
    <name type="scientific">Zhenhengia yiwuensis</name>
    <dbReference type="NCBI Taxonomy" id="2763666"/>
    <lineage>
        <taxon>Bacteria</taxon>
        <taxon>Bacillati</taxon>
        <taxon>Bacillota</taxon>
        <taxon>Clostridia</taxon>
        <taxon>Lachnospirales</taxon>
        <taxon>Lachnospiraceae</taxon>
        <taxon>Zhenhengia</taxon>
    </lineage>
</organism>
<dbReference type="PANTHER" id="PTHR46517">
    <property type="entry name" value="FRUCTOSE-2,6-BISPHOSPHATASE TIGAR"/>
    <property type="match status" value="1"/>
</dbReference>
<feature type="active site" description="Tele-phosphohistidine intermediate" evidence="2">
    <location>
        <position position="9"/>
    </location>
</feature>
<name>A0A926EJ08_9FIRM</name>
<dbReference type="EMBL" id="JACRSY010000021">
    <property type="protein sequence ID" value="MBC8580469.1"/>
    <property type="molecule type" value="Genomic_DNA"/>
</dbReference>
<dbReference type="SMART" id="SM00855">
    <property type="entry name" value="PGAM"/>
    <property type="match status" value="1"/>
</dbReference>
<dbReference type="InterPro" id="IPR051695">
    <property type="entry name" value="Phosphoglycerate_Mutase"/>
</dbReference>
<evidence type="ECO:0000256" key="3">
    <source>
        <dbReference type="PIRSR" id="PIRSR613078-2"/>
    </source>
</evidence>
<dbReference type="CDD" id="cd07067">
    <property type="entry name" value="HP_PGM_like"/>
    <property type="match status" value="1"/>
</dbReference>
<keyword evidence="5" id="KW-1185">Reference proteome</keyword>
<dbReference type="PROSITE" id="PS00175">
    <property type="entry name" value="PG_MUTASE"/>
    <property type="match status" value="1"/>
</dbReference>
<feature type="binding site" evidence="3">
    <location>
        <begin position="8"/>
        <end position="15"/>
    </location>
    <ligand>
        <name>substrate</name>
    </ligand>
</feature>
<dbReference type="GO" id="GO:0045820">
    <property type="term" value="P:negative regulation of glycolytic process"/>
    <property type="evidence" value="ECO:0007669"/>
    <property type="project" value="TreeGrafter"/>
</dbReference>
<dbReference type="Gene3D" id="3.40.50.1240">
    <property type="entry name" value="Phosphoglycerate mutase-like"/>
    <property type="match status" value="1"/>
</dbReference>
<evidence type="ECO:0000313" key="5">
    <source>
        <dbReference type="Proteomes" id="UP000655830"/>
    </source>
</evidence>
<dbReference type="AlphaFoldDB" id="A0A926EJ08"/>
<dbReference type="PIRSF" id="PIRSF000709">
    <property type="entry name" value="6PFK_2-Ptase"/>
    <property type="match status" value="1"/>
</dbReference>
<dbReference type="InterPro" id="IPR013078">
    <property type="entry name" value="His_Pase_superF_clade-1"/>
</dbReference>
<protein>
    <submittedName>
        <fullName evidence="4">Histidine phosphatase family protein</fullName>
    </submittedName>
</protein>
<dbReference type="InterPro" id="IPR001345">
    <property type="entry name" value="PG/BPGM_mutase_AS"/>
</dbReference>
<dbReference type="GO" id="GO:0043456">
    <property type="term" value="P:regulation of pentose-phosphate shunt"/>
    <property type="evidence" value="ECO:0007669"/>
    <property type="project" value="TreeGrafter"/>
</dbReference>
<comment type="caution">
    <text evidence="4">The sequence shown here is derived from an EMBL/GenBank/DDBJ whole genome shotgun (WGS) entry which is preliminary data.</text>
</comment>
<dbReference type="Pfam" id="PF00300">
    <property type="entry name" value="His_Phos_1"/>
    <property type="match status" value="1"/>
</dbReference>
<evidence type="ECO:0000256" key="2">
    <source>
        <dbReference type="PIRSR" id="PIRSR613078-1"/>
    </source>
</evidence>
<evidence type="ECO:0000256" key="1">
    <source>
        <dbReference type="ARBA" id="ARBA00022801"/>
    </source>
</evidence>
<feature type="active site" description="Proton donor/acceptor" evidence="2">
    <location>
        <position position="82"/>
    </location>
</feature>
<dbReference type="InterPro" id="IPR029033">
    <property type="entry name" value="His_PPase_superfam"/>
</dbReference>
<reference evidence="4" key="1">
    <citation type="submission" date="2020-08" db="EMBL/GenBank/DDBJ databases">
        <title>Genome public.</title>
        <authorList>
            <person name="Liu C."/>
            <person name="Sun Q."/>
        </authorList>
    </citation>
    <scope>NUCLEOTIDE SEQUENCE</scope>
    <source>
        <strain evidence="4">NSJ-12</strain>
    </source>
</reference>
<accession>A0A926EJ08</accession>
<dbReference type="PANTHER" id="PTHR46517:SF1">
    <property type="entry name" value="FRUCTOSE-2,6-BISPHOSPHATASE TIGAR"/>
    <property type="match status" value="1"/>
</dbReference>
<evidence type="ECO:0000313" key="4">
    <source>
        <dbReference type="EMBL" id="MBC8580469.1"/>
    </source>
</evidence>
<sequence length="202" mass="23763">MLTLYITRHGETEWNIQKRMQGHKDSPLTEKGRKQAQALGNYLKNIPFEKVFVSDSNRAYETACTIMEERDVPIIKEVRLREMNIGIWEGSTFEEVERLDPIESYHFWHEPHLYKPQGGESFFNTRDRAYSFIQELIEQHQEGNILLVTHTITLKHIMSLWDEREVAELWNEPFVSQTSLSIVELEEGRGTIKAYAETPHLE</sequence>
<dbReference type="GO" id="GO:0005829">
    <property type="term" value="C:cytosol"/>
    <property type="evidence" value="ECO:0007669"/>
    <property type="project" value="TreeGrafter"/>
</dbReference>
<dbReference type="GO" id="GO:0004331">
    <property type="term" value="F:fructose-2,6-bisphosphate 2-phosphatase activity"/>
    <property type="evidence" value="ECO:0007669"/>
    <property type="project" value="TreeGrafter"/>
</dbReference>
<dbReference type="SUPFAM" id="SSF53254">
    <property type="entry name" value="Phosphoglycerate mutase-like"/>
    <property type="match status" value="1"/>
</dbReference>
<dbReference type="Proteomes" id="UP000655830">
    <property type="component" value="Unassembled WGS sequence"/>
</dbReference>
<proteinExistence type="predicted"/>
<gene>
    <name evidence="4" type="ORF">H8718_13115</name>
</gene>
<feature type="binding site" evidence="3">
    <location>
        <position position="58"/>
    </location>
    <ligand>
        <name>substrate</name>
    </ligand>
</feature>
<keyword evidence="1" id="KW-0378">Hydrolase</keyword>
<dbReference type="RefSeq" id="WP_249333243.1">
    <property type="nucleotide sequence ID" value="NZ_JACRSY010000021.1"/>
</dbReference>